<feature type="transmembrane region" description="Helical" evidence="8">
    <location>
        <begin position="218"/>
        <end position="240"/>
    </location>
</feature>
<keyword evidence="7 8" id="KW-0472">Membrane</keyword>
<evidence type="ECO:0000313" key="10">
    <source>
        <dbReference type="Proteomes" id="UP001519344"/>
    </source>
</evidence>
<evidence type="ECO:0000256" key="5">
    <source>
        <dbReference type="ARBA" id="ARBA00022692"/>
    </source>
</evidence>
<evidence type="ECO:0000256" key="7">
    <source>
        <dbReference type="ARBA" id="ARBA00023136"/>
    </source>
</evidence>
<name>A0ABS4HVF2_9BACL</name>
<dbReference type="PANTHER" id="PTHR34975:SF2">
    <property type="entry name" value="SPORE GERMINATION PROTEIN A2"/>
    <property type="match status" value="1"/>
</dbReference>
<keyword evidence="6 8" id="KW-1133">Transmembrane helix</keyword>
<feature type="transmembrane region" description="Helical" evidence="8">
    <location>
        <begin position="38"/>
        <end position="59"/>
    </location>
</feature>
<evidence type="ECO:0000256" key="1">
    <source>
        <dbReference type="ARBA" id="ARBA00004141"/>
    </source>
</evidence>
<keyword evidence="3" id="KW-0813">Transport</keyword>
<dbReference type="EMBL" id="JAGGKV010000003">
    <property type="protein sequence ID" value="MBP1962629.1"/>
    <property type="molecule type" value="Genomic_DNA"/>
</dbReference>
<evidence type="ECO:0000256" key="3">
    <source>
        <dbReference type="ARBA" id="ARBA00022448"/>
    </source>
</evidence>
<dbReference type="Gene3D" id="1.20.1740.10">
    <property type="entry name" value="Amino acid/polyamine transporter I"/>
    <property type="match status" value="1"/>
</dbReference>
<evidence type="ECO:0000256" key="4">
    <source>
        <dbReference type="ARBA" id="ARBA00022544"/>
    </source>
</evidence>
<keyword evidence="5 8" id="KW-0812">Transmembrane</keyword>
<proteinExistence type="inferred from homology"/>
<feature type="transmembrane region" description="Helical" evidence="8">
    <location>
        <begin position="145"/>
        <end position="165"/>
    </location>
</feature>
<accession>A0ABS4HVF2</accession>
<comment type="caution">
    <text evidence="9">The sequence shown here is derived from an EMBL/GenBank/DDBJ whole genome shotgun (WGS) entry which is preliminary data.</text>
</comment>
<evidence type="ECO:0000313" key="9">
    <source>
        <dbReference type="EMBL" id="MBP1962629.1"/>
    </source>
</evidence>
<sequence length="360" mass="40329">MDMRISGKQLFWMILTMQLGMTLLLTINPAIQTAKQDAWLSTVCATGIGVFIAFVCSRLSQLYPGQTLIDFCKSLFGRYIGYLVIFVYFILWYSVLAIILRQYSEFIAATILPRTPIIVSILGMLLVAVYVTFSGIEVIARCCEILGPITLLGIAIPLLLSLKNIHVSNLLPIYVDAGAMTILKGALPTSTFLGDCILLLVVMGFIAKPKTGMKPALLGVAAAGLLTSVSTFLIVSVFGYRSASGQTYPYFNLIRYISYFNFFQNLDSFVIAIWIISVFTKVSLYFFVCTYGTAQCFGLQKWRRMIWFVAPMVVLLALIPRDFMDSSVFFPQKIAIPYMFPLQMLSLPLLMWGIAKWKHK</sequence>
<gene>
    <name evidence="9" type="ORF">J2Z65_001828</name>
</gene>
<keyword evidence="4" id="KW-0309">Germination</keyword>
<dbReference type="PANTHER" id="PTHR34975">
    <property type="entry name" value="SPORE GERMINATION PROTEIN A2"/>
    <property type="match status" value="1"/>
</dbReference>
<feature type="transmembrane region" description="Helical" evidence="8">
    <location>
        <begin position="305"/>
        <end position="323"/>
    </location>
</feature>
<feature type="transmembrane region" description="Helical" evidence="8">
    <location>
        <begin position="335"/>
        <end position="355"/>
    </location>
</feature>
<dbReference type="InterPro" id="IPR004761">
    <property type="entry name" value="Spore_GerAB"/>
</dbReference>
<feature type="transmembrane region" description="Helical" evidence="8">
    <location>
        <begin position="185"/>
        <end position="206"/>
    </location>
</feature>
<comment type="similarity">
    <text evidence="2">Belongs to the amino acid-polyamine-organocation (APC) superfamily. Spore germination protein (SGP) (TC 2.A.3.9) family.</text>
</comment>
<evidence type="ECO:0000256" key="6">
    <source>
        <dbReference type="ARBA" id="ARBA00022989"/>
    </source>
</evidence>
<keyword evidence="10" id="KW-1185">Reference proteome</keyword>
<dbReference type="NCBIfam" id="TIGR00912">
    <property type="entry name" value="2A0309"/>
    <property type="match status" value="1"/>
</dbReference>
<reference evidence="9 10" key="1">
    <citation type="submission" date="2021-03" db="EMBL/GenBank/DDBJ databases">
        <title>Genomic Encyclopedia of Type Strains, Phase IV (KMG-IV): sequencing the most valuable type-strain genomes for metagenomic binning, comparative biology and taxonomic classification.</title>
        <authorList>
            <person name="Goeker M."/>
        </authorList>
    </citation>
    <scope>NUCLEOTIDE SEQUENCE [LARGE SCALE GENOMIC DNA]</scope>
    <source>
        <strain evidence="9 10">DSM 24950</strain>
    </source>
</reference>
<feature type="transmembrane region" description="Helical" evidence="8">
    <location>
        <begin position="269"/>
        <end position="293"/>
    </location>
</feature>
<feature type="transmembrane region" description="Helical" evidence="8">
    <location>
        <begin position="106"/>
        <end position="133"/>
    </location>
</feature>
<dbReference type="Pfam" id="PF03845">
    <property type="entry name" value="Spore_permease"/>
    <property type="match status" value="1"/>
</dbReference>
<feature type="transmembrane region" description="Helical" evidence="8">
    <location>
        <begin position="79"/>
        <end position="100"/>
    </location>
</feature>
<feature type="transmembrane region" description="Helical" evidence="8">
    <location>
        <begin position="12"/>
        <end position="32"/>
    </location>
</feature>
<comment type="subcellular location">
    <subcellularLocation>
        <location evidence="1">Membrane</location>
        <topology evidence="1">Multi-pass membrane protein</topology>
    </subcellularLocation>
</comment>
<protein>
    <submittedName>
        <fullName evidence="9">Spore germination protein KB</fullName>
    </submittedName>
</protein>
<evidence type="ECO:0000256" key="2">
    <source>
        <dbReference type="ARBA" id="ARBA00007998"/>
    </source>
</evidence>
<organism evidence="9 10">
    <name type="scientific">Paenibacillus aceris</name>
    <dbReference type="NCBI Taxonomy" id="869555"/>
    <lineage>
        <taxon>Bacteria</taxon>
        <taxon>Bacillati</taxon>
        <taxon>Bacillota</taxon>
        <taxon>Bacilli</taxon>
        <taxon>Bacillales</taxon>
        <taxon>Paenibacillaceae</taxon>
        <taxon>Paenibacillus</taxon>
    </lineage>
</organism>
<dbReference type="Proteomes" id="UP001519344">
    <property type="component" value="Unassembled WGS sequence"/>
</dbReference>
<evidence type="ECO:0000256" key="8">
    <source>
        <dbReference type="SAM" id="Phobius"/>
    </source>
</evidence>